<reference evidence="4 5" key="1">
    <citation type="submission" date="2014-12" db="EMBL/GenBank/DDBJ databases">
        <title>Characterization of ARV isolates in China.</title>
        <authorList>
            <person name="Chu W."/>
        </authorList>
    </citation>
    <scope>NUCLEOTIDE SEQUENCE [LARGE SCALE GENOMIC DNA]</scope>
    <source>
        <strain evidence="4">SD10-1</strain>
    </source>
</reference>
<accession>A0A0F7DGU3</accession>
<feature type="non-terminal residue" evidence="4">
    <location>
        <position position="1"/>
    </location>
</feature>
<dbReference type="Pfam" id="PF03084">
    <property type="entry name" value="Sigma_1_2"/>
    <property type="match status" value="1"/>
</dbReference>
<proteinExistence type="predicted"/>
<protein>
    <submittedName>
        <fullName evidence="4">Sigma 1</fullName>
    </submittedName>
</protein>
<name>A0A0F7DGU3_9REOV</name>
<evidence type="ECO:0000313" key="4">
    <source>
        <dbReference type="EMBL" id="AKH03108.1"/>
    </source>
</evidence>
<keyword evidence="3" id="KW-0946">Virion</keyword>
<dbReference type="Proteomes" id="UP000102007">
    <property type="component" value="Genome"/>
</dbReference>
<dbReference type="GO" id="GO:0019028">
    <property type="term" value="C:viral capsid"/>
    <property type="evidence" value="ECO:0007669"/>
    <property type="project" value="UniProtKB-KW"/>
</dbReference>
<sequence length="421" mass="46536">AFSPTMARAIYDFFSTPFGNRGLATNRTQLSSLLSSSNSPWQRFLSSMTPLTAPGIVSTPEAPYPGSLMYQESMLHSATVPGVLGGRDAWRTFNVFGLSWTDEGLSGLVAAQDPPPAAPYQPASAQWSDLLNYPRWANRRRELQSKYPLLLRSTLLSAMRAGPVLYVETWPNMISGRLADWFMSQYGNNFVDMCARLTQSCSNMPVEPDGNYDQQMRALISLWLLSYIGVVNQTNTISGFYFSSKTRGQALDSWTLFYTTNTNRVQITQRHFAYVCARSPDWNVDKSWIAAANLTAIVMACRQPPVFANQGVINQAQNRPGFSMNGGTPVHELNLLTTAQECIRQWVMAGLVSAAKGQALTQEANDFSNLIQADLGQIKAQDDALYNQQPGYARRIKPFVNGDWTPGMTAQALAVLATFTA</sequence>
<comment type="subcellular location">
    <subcellularLocation>
        <location evidence="1">Virion</location>
    </subcellularLocation>
</comment>
<evidence type="ECO:0000313" key="5">
    <source>
        <dbReference type="Proteomes" id="UP000102007"/>
    </source>
</evidence>
<evidence type="ECO:0000256" key="3">
    <source>
        <dbReference type="ARBA" id="ARBA00022844"/>
    </source>
</evidence>
<keyword evidence="2" id="KW-0167">Capsid protein</keyword>
<evidence type="ECO:0000256" key="2">
    <source>
        <dbReference type="ARBA" id="ARBA00022561"/>
    </source>
</evidence>
<evidence type="ECO:0000256" key="1">
    <source>
        <dbReference type="ARBA" id="ARBA00004328"/>
    </source>
</evidence>
<dbReference type="InterPro" id="IPR004317">
    <property type="entry name" value="Sigma_1_2_reovir"/>
</dbReference>
<organism evidence="4 5">
    <name type="scientific">Avian orthoreovirus</name>
    <dbReference type="NCBI Taxonomy" id="38170"/>
    <lineage>
        <taxon>Viruses</taxon>
        <taxon>Riboviria</taxon>
        <taxon>Orthornavirae</taxon>
        <taxon>Duplornaviricota</taxon>
        <taxon>Resentoviricetes</taxon>
        <taxon>Reovirales</taxon>
        <taxon>Spinareoviridae</taxon>
        <taxon>Orthoreovirus</taxon>
        <taxon>Orthoreovirus avis</taxon>
    </lineage>
</organism>
<dbReference type="EMBL" id="KP288864">
    <property type="protein sequence ID" value="AKH03108.1"/>
    <property type="molecule type" value="Genomic_RNA"/>
</dbReference>